<proteinExistence type="predicted"/>
<dbReference type="RefSeq" id="WP_156719753.1">
    <property type="nucleotide sequence ID" value="NZ_CACRUF010000039.1"/>
</dbReference>
<name>A0A6N3CDJ6_9FIRM</name>
<gene>
    <name evidence="1" type="ORF">VDLFYP95_01589</name>
</gene>
<sequence>MKKFLLFVLVLIIALAAATQFLLPSYISSRIEKQLNDSLKPSAQTVNVESQPGFKLLYGEADHVYGSLDDVKLGKLNFANFKYDATQILVNPISLLASQEIDVVRVGNSSIDGIVTNEDLATFLSTQAGSEIQDVQVNISKDNISLTGKMNVGMVFKGAVKLDGNLELKDNTLLFAPKKFTINGATIPGLTSNVLEATEIYNFNNFPIPVKAESLTIDNGEIHIKVKPVLN</sequence>
<dbReference type="EMBL" id="CACRUF010000039">
    <property type="protein sequence ID" value="VYU13018.1"/>
    <property type="molecule type" value="Genomic_DNA"/>
</dbReference>
<accession>A0A6N3CDJ6</accession>
<reference evidence="1" key="1">
    <citation type="submission" date="2019-11" db="EMBL/GenBank/DDBJ databases">
        <authorList>
            <person name="Feng L."/>
        </authorList>
    </citation>
    <scope>NUCLEOTIDE SEQUENCE</scope>
    <source>
        <strain evidence="1">VdisparLFYP95</strain>
    </source>
</reference>
<evidence type="ECO:0008006" key="2">
    <source>
        <dbReference type="Google" id="ProtNLM"/>
    </source>
</evidence>
<dbReference type="AlphaFoldDB" id="A0A6N3CDJ6"/>
<evidence type="ECO:0000313" key="1">
    <source>
        <dbReference type="EMBL" id="VYU13018.1"/>
    </source>
</evidence>
<dbReference type="InterPro" id="IPR021373">
    <property type="entry name" value="DUF2993"/>
</dbReference>
<organism evidence="1">
    <name type="scientific">Veillonella dispar</name>
    <dbReference type="NCBI Taxonomy" id="39778"/>
    <lineage>
        <taxon>Bacteria</taxon>
        <taxon>Bacillati</taxon>
        <taxon>Bacillota</taxon>
        <taxon>Negativicutes</taxon>
        <taxon>Veillonellales</taxon>
        <taxon>Veillonellaceae</taxon>
        <taxon>Veillonella</taxon>
    </lineage>
</organism>
<dbReference type="Pfam" id="PF11209">
    <property type="entry name" value="LmeA"/>
    <property type="match status" value="1"/>
</dbReference>
<protein>
    <recommendedName>
        <fullName evidence="2">DUF2993 domain-containing protein</fullName>
    </recommendedName>
</protein>